<organism evidence="1">
    <name type="scientific">Wuchereria bancrofti</name>
    <dbReference type="NCBI Taxonomy" id="6293"/>
    <lineage>
        <taxon>Eukaryota</taxon>
        <taxon>Metazoa</taxon>
        <taxon>Ecdysozoa</taxon>
        <taxon>Nematoda</taxon>
        <taxon>Chromadorea</taxon>
        <taxon>Rhabditida</taxon>
        <taxon>Spirurina</taxon>
        <taxon>Spiruromorpha</taxon>
        <taxon>Filarioidea</taxon>
        <taxon>Onchocercidae</taxon>
        <taxon>Wuchereria</taxon>
    </lineage>
</organism>
<name>A0A1I8EXM3_WUCBA</name>
<evidence type="ECO:0000313" key="1">
    <source>
        <dbReference type="WBParaSite" id="maker-PairedContig_6244-snap-gene-0.9-mRNA-1"/>
    </source>
</evidence>
<reference evidence="1" key="1">
    <citation type="submission" date="2016-11" db="UniProtKB">
        <authorList>
            <consortium name="WormBaseParasite"/>
        </authorList>
    </citation>
    <scope>IDENTIFICATION</scope>
    <source>
        <strain evidence="1">pt0022</strain>
    </source>
</reference>
<protein>
    <submittedName>
        <fullName evidence="1">Uncharacterized protein</fullName>
    </submittedName>
</protein>
<dbReference type="WBParaSite" id="maker-PairedContig_6244-snap-gene-0.9-mRNA-1">
    <property type="protein sequence ID" value="maker-PairedContig_6244-snap-gene-0.9-mRNA-1"/>
    <property type="gene ID" value="maker-PairedContig_6244-snap-gene-0.9"/>
</dbReference>
<proteinExistence type="predicted"/>
<accession>A0A1I8EXM3</accession>
<dbReference type="STRING" id="6293.A0A1I8EXM3"/>
<dbReference type="AlphaFoldDB" id="A0A1I8EXM3"/>
<sequence length="142" mass="16238">MGKRADKGTYLCFSSFVQYFKPVFCNCQENKSTSRAEERNFTPLRIRNPFGEYQSLGIPAQSQFKRAMSTMHLSMSNTLSRLHSRSNLHPVDESFERTSPDGKTHTAGFTIPTRSFRQMLSTSTFLPSLGRRDSIFSHSIKE</sequence>